<dbReference type="SMART" id="SM01152">
    <property type="entry name" value="DUF167"/>
    <property type="match status" value="1"/>
</dbReference>
<evidence type="ECO:0000313" key="3">
    <source>
        <dbReference type="EMBL" id="WND03239.1"/>
    </source>
</evidence>
<dbReference type="EMBL" id="CP123872">
    <property type="protein sequence ID" value="WND03239.1"/>
    <property type="molecule type" value="Genomic_DNA"/>
</dbReference>
<dbReference type="InterPro" id="IPR003746">
    <property type="entry name" value="DUF167"/>
</dbReference>
<dbReference type="Pfam" id="PF02594">
    <property type="entry name" value="DUF167"/>
    <property type="match status" value="1"/>
</dbReference>
<gene>
    <name evidence="3" type="ORF">QGN29_02505</name>
</gene>
<dbReference type="Proteomes" id="UP001268683">
    <property type="component" value="Chromosome"/>
</dbReference>
<evidence type="ECO:0000313" key="4">
    <source>
        <dbReference type="Proteomes" id="UP001268683"/>
    </source>
</evidence>
<comment type="similarity">
    <text evidence="1 2">Belongs to the UPF0235 family.</text>
</comment>
<name>A0AA52EJ52_9PROT</name>
<evidence type="ECO:0000256" key="2">
    <source>
        <dbReference type="HAMAP-Rule" id="MF_00634"/>
    </source>
</evidence>
<reference evidence="3" key="1">
    <citation type="submission" date="2023-04" db="EMBL/GenBank/DDBJ databases">
        <title>Complete genome sequence of Temperatibacter marinus.</title>
        <authorList>
            <person name="Rong J.-C."/>
            <person name="Yi M.-L."/>
            <person name="Zhao Q."/>
        </authorList>
    </citation>
    <scope>NUCLEOTIDE SEQUENCE</scope>
    <source>
        <strain evidence="3">NBRC 110045</strain>
    </source>
</reference>
<dbReference type="InterPro" id="IPR036591">
    <property type="entry name" value="YggU-like_sf"/>
</dbReference>
<dbReference type="Gene3D" id="3.30.1200.10">
    <property type="entry name" value="YggU-like"/>
    <property type="match status" value="1"/>
</dbReference>
<sequence length="104" mass="11699">MAISLLDDYISVAIKAYPASKINRVMKPIVNDAGESYIHVYTTKAAEKGKANKAIINLLSEEWGLPKNSIHVARGEASRFKMIKITSHINERFALLQNWVKENN</sequence>
<dbReference type="KEGG" id="tmk:QGN29_02505"/>
<dbReference type="NCBIfam" id="TIGR00251">
    <property type="entry name" value="DUF167 family protein"/>
    <property type="match status" value="1"/>
</dbReference>
<accession>A0AA52EJ52</accession>
<protein>
    <recommendedName>
        <fullName evidence="2">UPF0235 protein QGN29_02505</fullName>
    </recommendedName>
</protein>
<evidence type="ECO:0000256" key="1">
    <source>
        <dbReference type="ARBA" id="ARBA00010364"/>
    </source>
</evidence>
<dbReference type="HAMAP" id="MF_00634">
    <property type="entry name" value="UPF0235"/>
    <property type="match status" value="1"/>
</dbReference>
<proteinExistence type="inferred from homology"/>
<dbReference type="AlphaFoldDB" id="A0AA52EJ52"/>
<keyword evidence="4" id="KW-1185">Reference proteome</keyword>
<organism evidence="3 4">
    <name type="scientific">Temperatibacter marinus</name>
    <dbReference type="NCBI Taxonomy" id="1456591"/>
    <lineage>
        <taxon>Bacteria</taxon>
        <taxon>Pseudomonadati</taxon>
        <taxon>Pseudomonadota</taxon>
        <taxon>Alphaproteobacteria</taxon>
        <taxon>Kordiimonadales</taxon>
        <taxon>Temperatibacteraceae</taxon>
        <taxon>Temperatibacter</taxon>
    </lineage>
</organism>
<dbReference type="SUPFAM" id="SSF69786">
    <property type="entry name" value="YggU-like"/>
    <property type="match status" value="1"/>
</dbReference>